<reference evidence="2" key="1">
    <citation type="journal article" date="2023" name="Mol. Phylogenet. Evol.">
        <title>Genome-scale phylogeny and comparative genomics of the fungal order Sordariales.</title>
        <authorList>
            <person name="Hensen N."/>
            <person name="Bonometti L."/>
            <person name="Westerberg I."/>
            <person name="Brannstrom I.O."/>
            <person name="Guillou S."/>
            <person name="Cros-Aarteil S."/>
            <person name="Calhoun S."/>
            <person name="Haridas S."/>
            <person name="Kuo A."/>
            <person name="Mondo S."/>
            <person name="Pangilinan J."/>
            <person name="Riley R."/>
            <person name="LaButti K."/>
            <person name="Andreopoulos B."/>
            <person name="Lipzen A."/>
            <person name="Chen C."/>
            <person name="Yan M."/>
            <person name="Daum C."/>
            <person name="Ng V."/>
            <person name="Clum A."/>
            <person name="Steindorff A."/>
            <person name="Ohm R.A."/>
            <person name="Martin F."/>
            <person name="Silar P."/>
            <person name="Natvig D.O."/>
            <person name="Lalanne C."/>
            <person name="Gautier V."/>
            <person name="Ament-Velasquez S.L."/>
            <person name="Kruys A."/>
            <person name="Hutchinson M.I."/>
            <person name="Powell A.J."/>
            <person name="Barry K."/>
            <person name="Miller A.N."/>
            <person name="Grigoriev I.V."/>
            <person name="Debuchy R."/>
            <person name="Gladieux P."/>
            <person name="Hiltunen Thoren M."/>
            <person name="Johannesson H."/>
        </authorList>
    </citation>
    <scope>NUCLEOTIDE SEQUENCE</scope>
    <source>
        <strain evidence="2">PSN293</strain>
    </source>
</reference>
<evidence type="ECO:0000313" key="3">
    <source>
        <dbReference type="Proteomes" id="UP001301769"/>
    </source>
</evidence>
<sequence>MSALPTGVTADAKRKYFLFYSQSPPEFETKRRRIKAEDDDIAQGLRVAADPVNLNDVLAVVYRVQEDGSWEAIKHIALSRFILTTTRTWSTPVPNPWGDLLRFQNLNSGGIVGNVLYEELYSQLYDGLQQTEVLCAHLGKDVTETVGVENNQGSIFPGWLLVKNPRTLRHILNFLSRQPRPFYEGHPMVIPILAFRRFRTMDRPGVPVRQPTSVTVPVDTNPAENVQPGPVIAVPGRPPPPPLPIDNRPADPGDGAFIDSDLMDVDEQEHTHNTPTVDPPSPSPPPREIIQPGQEEEPADALARHLRGYDTQDDDQVWRNVCEFFGHDHKKKNFDEGVQILGTTFRLRPHQMEAVYLFLLRSYTETQLEENGPSEQHFGGLNAMGTGLGKTIISLAIVAVIRLMEIWNIEITTEGSTYEHGMDGNESENRKRKCKHAQAAIKIQCCCIEGSLAHAIANDIRPGPSMIFTPPGVVIQYWQEARAFLQPEIRLGDKTHKFVTPLYFTSQVRNQDPKYSPQNYKDIVVTKALDTEGGPDDPDNTPKSYPQLALNAQMKRHHLGTGNKKIVPGQVAAAAVSNKSAGS</sequence>
<evidence type="ECO:0000313" key="2">
    <source>
        <dbReference type="EMBL" id="KAK4217187.1"/>
    </source>
</evidence>
<keyword evidence="3" id="KW-1185">Reference proteome</keyword>
<name>A0AAN6YIA5_9PEZI</name>
<reference evidence="2" key="2">
    <citation type="submission" date="2023-05" db="EMBL/GenBank/DDBJ databases">
        <authorList>
            <consortium name="Lawrence Berkeley National Laboratory"/>
            <person name="Steindorff A."/>
            <person name="Hensen N."/>
            <person name="Bonometti L."/>
            <person name="Westerberg I."/>
            <person name="Brannstrom I.O."/>
            <person name="Guillou S."/>
            <person name="Cros-Aarteil S."/>
            <person name="Calhoun S."/>
            <person name="Haridas S."/>
            <person name="Kuo A."/>
            <person name="Mondo S."/>
            <person name="Pangilinan J."/>
            <person name="Riley R."/>
            <person name="Labutti K."/>
            <person name="Andreopoulos B."/>
            <person name="Lipzen A."/>
            <person name="Chen C."/>
            <person name="Yanf M."/>
            <person name="Daum C."/>
            <person name="Ng V."/>
            <person name="Clum A."/>
            <person name="Ohm R."/>
            <person name="Martin F."/>
            <person name="Silar P."/>
            <person name="Natvig D."/>
            <person name="Lalanne C."/>
            <person name="Gautier V."/>
            <person name="Ament-Velasquez S.L."/>
            <person name="Kruys A."/>
            <person name="Hutchinson M.I."/>
            <person name="Powell A.J."/>
            <person name="Barry K."/>
            <person name="Miller A.N."/>
            <person name="Grigoriev I.V."/>
            <person name="Debuchy R."/>
            <person name="Gladieux P."/>
            <person name="Thoren M.H."/>
            <person name="Johannesson H."/>
        </authorList>
    </citation>
    <scope>NUCLEOTIDE SEQUENCE</scope>
    <source>
        <strain evidence="2">PSN293</strain>
    </source>
</reference>
<proteinExistence type="predicted"/>
<dbReference type="Gene3D" id="3.40.50.300">
    <property type="entry name" value="P-loop containing nucleotide triphosphate hydrolases"/>
    <property type="match status" value="1"/>
</dbReference>
<gene>
    <name evidence="2" type="ORF">QBC37DRAFT_396859</name>
</gene>
<evidence type="ECO:0008006" key="4">
    <source>
        <dbReference type="Google" id="ProtNLM"/>
    </source>
</evidence>
<dbReference type="EMBL" id="MU858061">
    <property type="protein sequence ID" value="KAK4217187.1"/>
    <property type="molecule type" value="Genomic_DNA"/>
</dbReference>
<accession>A0AAN6YIA5</accession>
<dbReference type="SUPFAM" id="SSF52540">
    <property type="entry name" value="P-loop containing nucleoside triphosphate hydrolases"/>
    <property type="match status" value="1"/>
</dbReference>
<protein>
    <recommendedName>
        <fullName evidence="4">SNF2 N-terminal domain-containing protein</fullName>
    </recommendedName>
</protein>
<comment type="caution">
    <text evidence="2">The sequence shown here is derived from an EMBL/GenBank/DDBJ whole genome shotgun (WGS) entry which is preliminary data.</text>
</comment>
<evidence type="ECO:0000256" key="1">
    <source>
        <dbReference type="SAM" id="MobiDB-lite"/>
    </source>
</evidence>
<feature type="region of interest" description="Disordered" evidence="1">
    <location>
        <begin position="209"/>
        <end position="298"/>
    </location>
</feature>
<dbReference type="InterPro" id="IPR027417">
    <property type="entry name" value="P-loop_NTPase"/>
</dbReference>
<dbReference type="Proteomes" id="UP001301769">
    <property type="component" value="Unassembled WGS sequence"/>
</dbReference>
<dbReference type="AlphaFoldDB" id="A0AAN6YIA5"/>
<feature type="compositionally biased region" description="Pro residues" evidence="1">
    <location>
        <begin position="277"/>
        <end position="287"/>
    </location>
</feature>
<organism evidence="2 3">
    <name type="scientific">Rhypophila decipiens</name>
    <dbReference type="NCBI Taxonomy" id="261697"/>
    <lineage>
        <taxon>Eukaryota</taxon>
        <taxon>Fungi</taxon>
        <taxon>Dikarya</taxon>
        <taxon>Ascomycota</taxon>
        <taxon>Pezizomycotina</taxon>
        <taxon>Sordariomycetes</taxon>
        <taxon>Sordariomycetidae</taxon>
        <taxon>Sordariales</taxon>
        <taxon>Naviculisporaceae</taxon>
        <taxon>Rhypophila</taxon>
    </lineage>
</organism>